<proteinExistence type="predicted"/>
<reference evidence="2 3" key="1">
    <citation type="submission" date="2013-11" db="EMBL/GenBank/DDBJ databases">
        <title>Draft genome of the bovine lungworm Dictyocaulus viviparus.</title>
        <authorList>
            <person name="Mitreva M."/>
        </authorList>
    </citation>
    <scope>NUCLEOTIDE SEQUENCE [LARGE SCALE GENOMIC DNA]</scope>
    <source>
        <strain evidence="2 3">HannoverDv2000</strain>
    </source>
</reference>
<dbReference type="SUPFAM" id="SSF75304">
    <property type="entry name" value="Amidase signature (AS) enzymes"/>
    <property type="match status" value="1"/>
</dbReference>
<evidence type="ECO:0000313" key="3">
    <source>
        <dbReference type="Proteomes" id="UP000053766"/>
    </source>
</evidence>
<accession>A0A0D8YCG7</accession>
<dbReference type="Gene3D" id="3.90.1300.10">
    <property type="entry name" value="Amidase signature (AS) domain"/>
    <property type="match status" value="1"/>
</dbReference>
<reference evidence="3" key="2">
    <citation type="journal article" date="2016" name="Sci. Rep.">
        <title>Dictyocaulus viviparus genome, variome and transcriptome elucidate lungworm biology and support future intervention.</title>
        <authorList>
            <person name="McNulty S.N."/>
            <person name="Strube C."/>
            <person name="Rosa B.A."/>
            <person name="Martin J.C."/>
            <person name="Tyagi R."/>
            <person name="Choi Y.J."/>
            <person name="Wang Q."/>
            <person name="Hallsworth Pepin K."/>
            <person name="Zhang X."/>
            <person name="Ozersky P."/>
            <person name="Wilson R.K."/>
            <person name="Sternberg P.W."/>
            <person name="Gasser R.B."/>
            <person name="Mitreva M."/>
        </authorList>
    </citation>
    <scope>NUCLEOTIDE SEQUENCE [LARGE SCALE GENOMIC DNA]</scope>
    <source>
        <strain evidence="3">HannoverDv2000</strain>
    </source>
</reference>
<dbReference type="Proteomes" id="UP000053766">
    <property type="component" value="Unassembled WGS sequence"/>
</dbReference>
<dbReference type="AlphaFoldDB" id="A0A0D8YCG7"/>
<name>A0A0D8YCG7_DICVI</name>
<dbReference type="InterPro" id="IPR023631">
    <property type="entry name" value="Amidase_dom"/>
</dbReference>
<evidence type="ECO:0000259" key="1">
    <source>
        <dbReference type="Pfam" id="PF01425"/>
    </source>
</evidence>
<gene>
    <name evidence="2" type="ORF">DICVIV_01589</name>
</gene>
<keyword evidence="3" id="KW-1185">Reference proteome</keyword>
<dbReference type="Pfam" id="PF01425">
    <property type="entry name" value="Amidase"/>
    <property type="match status" value="1"/>
</dbReference>
<dbReference type="PANTHER" id="PTHR45847:SF6">
    <property type="entry name" value="FATTY ACID AMIDE HYDROLASE"/>
    <property type="match status" value="1"/>
</dbReference>
<evidence type="ECO:0000313" key="2">
    <source>
        <dbReference type="EMBL" id="KJH52261.1"/>
    </source>
</evidence>
<dbReference type="PANTHER" id="PTHR45847">
    <property type="entry name" value="FATTY ACID AMIDE HYDROLASE"/>
    <property type="match status" value="1"/>
</dbReference>
<sequence>MEKRRGLSINKENPDNWKDVRIKSRFKDAELLATICKARGRLHIKYHDASAARNSYQYEGTGRLQHDEATAVNVLEAYVWKAMEVQKRLNCCMEAFHTAEEVDKKWSKVKDKPPMYGIPFSVKGNFYVHKSILRISRLVPGYDCCIGLAKFLDQPKIDECSIITHLRSLGAIPFVITNVPQALLSFVCSNAVYGTTVNPFDESRTPGGSSGGEGALFAAGGSPFGIGSDLAGSLRIPAAFCGFVTLKPTQGTHFYINLSLFWCRTRVLNRRRQIIVFHVVAYKSK</sequence>
<dbReference type="GO" id="GO:0004040">
    <property type="term" value="F:amidase activity"/>
    <property type="evidence" value="ECO:0007669"/>
    <property type="project" value="TreeGrafter"/>
</dbReference>
<dbReference type="EMBL" id="KN716168">
    <property type="protein sequence ID" value="KJH52261.1"/>
    <property type="molecule type" value="Genomic_DNA"/>
</dbReference>
<dbReference type="InterPro" id="IPR052096">
    <property type="entry name" value="Endocannabinoid_amidase"/>
</dbReference>
<dbReference type="InterPro" id="IPR036928">
    <property type="entry name" value="AS_sf"/>
</dbReference>
<dbReference type="GO" id="GO:0017064">
    <property type="term" value="F:fatty acid amide hydrolase activity"/>
    <property type="evidence" value="ECO:0007669"/>
    <property type="project" value="TreeGrafter"/>
</dbReference>
<feature type="domain" description="Amidase" evidence="1">
    <location>
        <begin position="74"/>
        <end position="251"/>
    </location>
</feature>
<dbReference type="OrthoDB" id="6428749at2759"/>
<organism evidence="2 3">
    <name type="scientific">Dictyocaulus viviparus</name>
    <name type="common">Bovine lungworm</name>
    <dbReference type="NCBI Taxonomy" id="29172"/>
    <lineage>
        <taxon>Eukaryota</taxon>
        <taxon>Metazoa</taxon>
        <taxon>Ecdysozoa</taxon>
        <taxon>Nematoda</taxon>
        <taxon>Chromadorea</taxon>
        <taxon>Rhabditida</taxon>
        <taxon>Rhabditina</taxon>
        <taxon>Rhabditomorpha</taxon>
        <taxon>Strongyloidea</taxon>
        <taxon>Metastrongylidae</taxon>
        <taxon>Dictyocaulus</taxon>
    </lineage>
</organism>
<dbReference type="STRING" id="29172.A0A0D8YCG7"/>
<protein>
    <submittedName>
        <fullName evidence="2">Amidase</fullName>
    </submittedName>
</protein>
<dbReference type="GO" id="GO:0009062">
    <property type="term" value="P:fatty acid catabolic process"/>
    <property type="evidence" value="ECO:0007669"/>
    <property type="project" value="TreeGrafter"/>
</dbReference>